<evidence type="ECO:0000313" key="3">
    <source>
        <dbReference type="Proteomes" id="UP000290602"/>
    </source>
</evidence>
<dbReference type="InterPro" id="IPR002560">
    <property type="entry name" value="Transposase_DDE"/>
</dbReference>
<dbReference type="OrthoDB" id="2300449at2"/>
<dbReference type="EMBL" id="QXIL01000013">
    <property type="protein sequence ID" value="RXI78322.1"/>
    <property type="molecule type" value="Genomic_DNA"/>
</dbReference>
<evidence type="ECO:0000313" key="2">
    <source>
        <dbReference type="EMBL" id="RXI78322.1"/>
    </source>
</evidence>
<reference evidence="2 3" key="1">
    <citation type="submission" date="2018-08" db="EMBL/GenBank/DDBJ databases">
        <title>Lactobacillus suantsai sp. nov., isolated from traditional fermented suan-tsai in Taiwan.</title>
        <authorList>
            <person name="Huang C.-H."/>
        </authorList>
    </citation>
    <scope>NUCLEOTIDE SEQUENCE [LARGE SCALE GENOMIC DNA]</scope>
    <source>
        <strain evidence="2 3">BCRC 12945</strain>
    </source>
</reference>
<sequence length="68" mass="8185">MLKMLIRNRQLIKNMPNSSLSNGPIEGINRNIKQIKRTADGYRNWQSFSYHIQLEFKIRLKKRNPTRK</sequence>
<dbReference type="Proteomes" id="UP000290602">
    <property type="component" value="Unassembled WGS sequence"/>
</dbReference>
<gene>
    <name evidence="2" type="ORF">DXH47_07585</name>
</gene>
<name>A0A4Q0VJM3_9LACO</name>
<keyword evidence="3" id="KW-1185">Reference proteome</keyword>
<feature type="domain" description="Transposase IS204/IS1001/IS1096/IS1165 DDE" evidence="1">
    <location>
        <begin position="2"/>
        <end position="50"/>
    </location>
</feature>
<protein>
    <recommendedName>
        <fullName evidence="1">Transposase IS204/IS1001/IS1096/IS1165 DDE domain-containing protein</fullName>
    </recommendedName>
</protein>
<evidence type="ECO:0000259" key="1">
    <source>
        <dbReference type="Pfam" id="PF01610"/>
    </source>
</evidence>
<accession>A0A4Q0VJM3</accession>
<comment type="caution">
    <text evidence="2">The sequence shown here is derived from an EMBL/GenBank/DDBJ whole genome shotgun (WGS) entry which is preliminary data.</text>
</comment>
<organism evidence="2 3">
    <name type="scientific">Levilactobacillus suantsaii</name>
    <dbReference type="NCBI Taxonomy" id="2292255"/>
    <lineage>
        <taxon>Bacteria</taxon>
        <taxon>Bacillati</taxon>
        <taxon>Bacillota</taxon>
        <taxon>Bacilli</taxon>
        <taxon>Lactobacillales</taxon>
        <taxon>Lactobacillaceae</taxon>
        <taxon>Levilactobacillus</taxon>
    </lineage>
</organism>
<proteinExistence type="predicted"/>
<dbReference type="AlphaFoldDB" id="A0A4Q0VJM3"/>
<dbReference type="Pfam" id="PF01610">
    <property type="entry name" value="DDE_Tnp_ISL3"/>
    <property type="match status" value="1"/>
</dbReference>